<dbReference type="SUPFAM" id="SSF55073">
    <property type="entry name" value="Nucleotide cyclase"/>
    <property type="match status" value="1"/>
</dbReference>
<dbReference type="PROSITE" id="PS50883">
    <property type="entry name" value="EAL"/>
    <property type="match status" value="1"/>
</dbReference>
<keyword evidence="6" id="KW-1185">Reference proteome</keyword>
<dbReference type="STRING" id="1122198.SAMN02745729_11164"/>
<dbReference type="InterPro" id="IPR001633">
    <property type="entry name" value="EAL_dom"/>
</dbReference>
<dbReference type="InterPro" id="IPR050706">
    <property type="entry name" value="Cyclic-di-GMP_PDE-like"/>
</dbReference>
<dbReference type="SUPFAM" id="SSF52172">
    <property type="entry name" value="CheY-like"/>
    <property type="match status" value="1"/>
</dbReference>
<dbReference type="SMART" id="SM00052">
    <property type="entry name" value="EAL"/>
    <property type="match status" value="1"/>
</dbReference>
<gene>
    <name evidence="5" type="ORF">SAMN02745729_11164</name>
</gene>
<dbReference type="InterPro" id="IPR035919">
    <property type="entry name" value="EAL_sf"/>
</dbReference>
<dbReference type="AlphaFoldDB" id="A0A1H4FKB7"/>
<dbReference type="Pfam" id="PF00072">
    <property type="entry name" value="Response_reg"/>
    <property type="match status" value="1"/>
</dbReference>
<dbReference type="SUPFAM" id="SSF141868">
    <property type="entry name" value="EAL domain-like"/>
    <property type="match status" value="1"/>
</dbReference>
<dbReference type="InterPro" id="IPR011006">
    <property type="entry name" value="CheY-like_superfamily"/>
</dbReference>
<dbReference type="Gene3D" id="3.30.70.270">
    <property type="match status" value="1"/>
</dbReference>
<proteinExistence type="predicted"/>
<dbReference type="InterPro" id="IPR001789">
    <property type="entry name" value="Sig_transdc_resp-reg_receiver"/>
</dbReference>
<protein>
    <submittedName>
        <fullName evidence="5">EAL domain, c-di-GMP-specific phosphodiesterase class I (Or its enzymatically inactive variant)</fullName>
    </submittedName>
</protein>
<organism evidence="5 6">
    <name type="scientific">Marinobacterium iners DSM 11526</name>
    <dbReference type="NCBI Taxonomy" id="1122198"/>
    <lineage>
        <taxon>Bacteria</taxon>
        <taxon>Pseudomonadati</taxon>
        <taxon>Pseudomonadota</taxon>
        <taxon>Gammaproteobacteria</taxon>
        <taxon>Oceanospirillales</taxon>
        <taxon>Oceanospirillaceae</taxon>
        <taxon>Marinobacterium</taxon>
    </lineage>
</organism>
<feature type="domain" description="Response regulatory" evidence="2">
    <location>
        <begin position="12"/>
        <end position="128"/>
    </location>
</feature>
<evidence type="ECO:0000313" key="5">
    <source>
        <dbReference type="EMBL" id="SEA96932.1"/>
    </source>
</evidence>
<feature type="modified residue" description="4-aspartylphosphate" evidence="1">
    <location>
        <position position="62"/>
    </location>
</feature>
<evidence type="ECO:0000259" key="3">
    <source>
        <dbReference type="PROSITE" id="PS50883"/>
    </source>
</evidence>
<dbReference type="PROSITE" id="PS50887">
    <property type="entry name" value="GGDEF"/>
    <property type="match status" value="1"/>
</dbReference>
<keyword evidence="1" id="KW-0597">Phosphoprotein</keyword>
<dbReference type="PANTHER" id="PTHR33121">
    <property type="entry name" value="CYCLIC DI-GMP PHOSPHODIESTERASE PDEF"/>
    <property type="match status" value="1"/>
</dbReference>
<dbReference type="OrthoDB" id="9816034at2"/>
<dbReference type="GO" id="GO:0071111">
    <property type="term" value="F:cyclic-guanylate-specific phosphodiesterase activity"/>
    <property type="evidence" value="ECO:0007669"/>
    <property type="project" value="InterPro"/>
</dbReference>
<dbReference type="Pfam" id="PF00563">
    <property type="entry name" value="EAL"/>
    <property type="match status" value="1"/>
</dbReference>
<dbReference type="GO" id="GO:0000160">
    <property type="term" value="P:phosphorelay signal transduction system"/>
    <property type="evidence" value="ECO:0007669"/>
    <property type="project" value="InterPro"/>
</dbReference>
<evidence type="ECO:0000259" key="2">
    <source>
        <dbReference type="PROSITE" id="PS50110"/>
    </source>
</evidence>
<feature type="domain" description="GGDEF" evidence="4">
    <location>
        <begin position="185"/>
        <end position="320"/>
    </location>
</feature>
<dbReference type="RefSeq" id="WP_091827094.1">
    <property type="nucleotide sequence ID" value="NZ_FNRJ01000011.1"/>
</dbReference>
<dbReference type="CDD" id="cd01948">
    <property type="entry name" value="EAL"/>
    <property type="match status" value="1"/>
</dbReference>
<dbReference type="PROSITE" id="PS50110">
    <property type="entry name" value="RESPONSE_REGULATORY"/>
    <property type="match status" value="1"/>
</dbReference>
<feature type="domain" description="EAL" evidence="3">
    <location>
        <begin position="323"/>
        <end position="578"/>
    </location>
</feature>
<dbReference type="Pfam" id="PF00990">
    <property type="entry name" value="GGDEF"/>
    <property type="match status" value="1"/>
</dbReference>
<dbReference type="EMBL" id="FNRJ01000011">
    <property type="protein sequence ID" value="SEA96932.1"/>
    <property type="molecule type" value="Genomic_DNA"/>
</dbReference>
<evidence type="ECO:0000313" key="6">
    <source>
        <dbReference type="Proteomes" id="UP000242469"/>
    </source>
</evidence>
<dbReference type="Gene3D" id="3.20.20.450">
    <property type="entry name" value="EAL domain"/>
    <property type="match status" value="1"/>
</dbReference>
<dbReference type="SMART" id="SM00267">
    <property type="entry name" value="GGDEF"/>
    <property type="match status" value="1"/>
</dbReference>
<dbReference type="SMART" id="SM00448">
    <property type="entry name" value="REC"/>
    <property type="match status" value="1"/>
</dbReference>
<dbReference type="InterPro" id="IPR000160">
    <property type="entry name" value="GGDEF_dom"/>
</dbReference>
<evidence type="ECO:0000256" key="1">
    <source>
        <dbReference type="PROSITE-ProRule" id="PRU00169"/>
    </source>
</evidence>
<dbReference type="InterPro" id="IPR043128">
    <property type="entry name" value="Rev_trsase/Diguanyl_cyclase"/>
</dbReference>
<dbReference type="PANTHER" id="PTHR33121:SF19">
    <property type="entry name" value="CYCLIC DI-GMP PHOSPHODIESTERASE PA2567"/>
    <property type="match status" value="1"/>
</dbReference>
<sequence>MSLSTPLHIDADILVVDDNTANVELLLALLEDEGYSRVEGICDPREVQPRVKARRPDLVLLDVRMPYLSGFDVMQQLNTLGEQVPAVIILTAQVDDATRYRALELGARDFLTKPFDHLEVLQRINNTLQLQKLMTERLERANELEYLVQERTQELARKARQEPLTGLPNRRALCDVLQQQLNAGYETVVMFLAIEGMDEIARLHGFTIADQLAAQLAQRLQAQPDLCDSTLGVWNSTEWVILSPCQHRDQAVEPLGQVVLSCFEQPFEIEQMSLHLSVRIGVSASLPGRSTDQLFRMAALALPSVAGRWRGYDDQLEQQLQRRTGMRNALRTAVENGELKLAYQPKIDLQSNRICGVEALLRWESPEYGRVSPAEFIPLAEASGDIVPIGGWVVQEAVAALVRWRTQGQVGDAFSVAVNVAPLQLAQPNFSNWLMDSVSAAGLPSTCLEIEVTESGLMQDMELALKQLQSLSDEGFKVAIDDFGTGYSSLAYLKKLPVSILKIDRAFIRELETSEQDQKLTETVIAMASHFGFSTVAEGVEDNAQLVLLRAMGCDQVQGFYFAPPLKESALLNMLSAL</sequence>
<dbReference type="InterPro" id="IPR029787">
    <property type="entry name" value="Nucleotide_cyclase"/>
</dbReference>
<evidence type="ECO:0000259" key="4">
    <source>
        <dbReference type="PROSITE" id="PS50887"/>
    </source>
</evidence>
<dbReference type="Gene3D" id="3.40.50.2300">
    <property type="match status" value="1"/>
</dbReference>
<dbReference type="Proteomes" id="UP000242469">
    <property type="component" value="Unassembled WGS sequence"/>
</dbReference>
<accession>A0A1H4FKB7</accession>
<reference evidence="6" key="1">
    <citation type="submission" date="2016-10" db="EMBL/GenBank/DDBJ databases">
        <authorList>
            <person name="Varghese N."/>
            <person name="Submissions S."/>
        </authorList>
    </citation>
    <scope>NUCLEOTIDE SEQUENCE [LARGE SCALE GENOMIC DNA]</scope>
    <source>
        <strain evidence="6">DSM 11526</strain>
    </source>
</reference>
<name>A0A1H4FKB7_9GAMM</name>